<dbReference type="GO" id="GO:0004996">
    <property type="term" value="F:thyroid-stimulating hormone receptor activity"/>
    <property type="evidence" value="ECO:0007669"/>
    <property type="project" value="InterPro"/>
</dbReference>
<evidence type="ECO:0000256" key="6">
    <source>
        <dbReference type="ARBA" id="ARBA00022729"/>
    </source>
</evidence>
<evidence type="ECO:0000313" key="18">
    <source>
        <dbReference type="Proteomes" id="UP000694568"/>
    </source>
</evidence>
<dbReference type="InterPro" id="IPR001611">
    <property type="entry name" value="Leu-rich_rpt"/>
</dbReference>
<accession>A0A8C9Z4N1</accession>
<dbReference type="InterPro" id="IPR017452">
    <property type="entry name" value="GPCR_Rhodpsn_7TM"/>
</dbReference>
<evidence type="ECO:0000256" key="14">
    <source>
        <dbReference type="ARBA" id="ARBA00023224"/>
    </source>
</evidence>
<evidence type="ECO:0000256" key="8">
    <source>
        <dbReference type="ARBA" id="ARBA00022989"/>
    </source>
</evidence>
<keyword evidence="8 15" id="KW-1133">Transmembrane helix</keyword>
<dbReference type="Pfam" id="PF00001">
    <property type="entry name" value="7tm_1"/>
    <property type="match status" value="1"/>
</dbReference>
<dbReference type="Proteomes" id="UP000694568">
    <property type="component" value="Unplaced"/>
</dbReference>
<keyword evidence="14 15" id="KW-0807">Transducer</keyword>
<evidence type="ECO:0000256" key="12">
    <source>
        <dbReference type="ARBA" id="ARBA00023170"/>
    </source>
</evidence>
<keyword evidence="18" id="KW-1185">Reference proteome</keyword>
<feature type="transmembrane region" description="Helical" evidence="15">
    <location>
        <begin position="623"/>
        <end position="645"/>
    </location>
</feature>
<evidence type="ECO:0000256" key="7">
    <source>
        <dbReference type="ARBA" id="ARBA00022737"/>
    </source>
</evidence>
<evidence type="ECO:0000256" key="10">
    <source>
        <dbReference type="ARBA" id="ARBA00023136"/>
    </source>
</evidence>
<protein>
    <recommendedName>
        <fullName evidence="2 15">Thyrotropin receptor</fullName>
    </recommendedName>
</protein>
<feature type="transmembrane region" description="Helical" evidence="15">
    <location>
        <begin position="448"/>
        <end position="472"/>
    </location>
</feature>
<evidence type="ECO:0000256" key="4">
    <source>
        <dbReference type="ARBA" id="ARBA00022614"/>
    </source>
</evidence>
<dbReference type="PANTHER" id="PTHR24372:SF0">
    <property type="entry name" value="THYROTROPIN RECEPTOR"/>
    <property type="match status" value="1"/>
</dbReference>
<feature type="transmembrane region" description="Helical" evidence="15">
    <location>
        <begin position="657"/>
        <end position="677"/>
    </location>
</feature>
<dbReference type="InterPro" id="IPR002274">
    <property type="entry name" value="TSH_rcpt"/>
</dbReference>
<evidence type="ECO:0000313" key="17">
    <source>
        <dbReference type="Ensembl" id="ENSSLUP00000033851.1"/>
    </source>
</evidence>
<dbReference type="FunFam" id="1.20.1070.10:FF:000181">
    <property type="entry name" value="Thyrotropin receptor"/>
    <property type="match status" value="1"/>
</dbReference>
<evidence type="ECO:0000256" key="15">
    <source>
        <dbReference type="RuleBase" id="RU361222"/>
    </source>
</evidence>
<name>A0A8C9Z4N1_SANLU</name>
<keyword evidence="5 15" id="KW-0812">Transmembrane</keyword>
<dbReference type="SUPFAM" id="SSF52058">
    <property type="entry name" value="L domain-like"/>
    <property type="match status" value="1"/>
</dbReference>
<comment type="similarity">
    <text evidence="15">Belongs to the G-protein coupled receptor 1 family. FSH/LSH/TSH subfamily.</text>
</comment>
<feature type="chain" id="PRO_5034671073" description="Thyrotropin receptor" evidence="15">
    <location>
        <begin position="21"/>
        <end position="765"/>
    </location>
</feature>
<comment type="function">
    <text evidence="15">Receptor for the thyroid-stimulating hormone (TSH) or thyrotropin. Also acts as a receptor for the heterodimeric glycoprotein hormone (GPHA2:GPHB5) or thyrostimulin. The activity of this receptor is mediated by G proteins which activate adenylate cyclase. Plays a central role in controlling thyroid cell metabolism.</text>
</comment>
<keyword evidence="12 15" id="KW-0675">Receptor</keyword>
<dbReference type="Gene3D" id="1.20.1070.10">
    <property type="entry name" value="Rhodopsin 7-helix transmembrane proteins"/>
    <property type="match status" value="1"/>
</dbReference>
<gene>
    <name evidence="15" type="primary">TSHR</name>
    <name evidence="17" type="synonym">LOC116041479</name>
</gene>
<feature type="transmembrane region" description="Helical" evidence="15">
    <location>
        <begin position="534"/>
        <end position="557"/>
    </location>
</feature>
<keyword evidence="3 15" id="KW-1003">Cell membrane</keyword>
<feature type="transmembrane region" description="Helical" evidence="15">
    <location>
        <begin position="415"/>
        <end position="436"/>
    </location>
</feature>
<dbReference type="SUPFAM" id="SSF81321">
    <property type="entry name" value="Family A G protein-coupled receptor-like"/>
    <property type="match status" value="1"/>
</dbReference>
<feature type="transmembrane region" description="Helical" evidence="15">
    <location>
        <begin position="492"/>
        <end position="513"/>
    </location>
</feature>
<dbReference type="PRINTS" id="PR01145">
    <property type="entry name" value="TSHRECEPTOR"/>
</dbReference>
<dbReference type="InterPro" id="IPR032675">
    <property type="entry name" value="LRR_dom_sf"/>
</dbReference>
<keyword evidence="7" id="KW-0677">Repeat</keyword>
<dbReference type="PRINTS" id="PR00373">
    <property type="entry name" value="GLYCHORMONER"/>
</dbReference>
<dbReference type="InterPro" id="IPR002131">
    <property type="entry name" value="Gphrmn_rcpt_fam"/>
</dbReference>
<keyword evidence="4" id="KW-0433">Leucine-rich repeat</keyword>
<keyword evidence="11" id="KW-1015">Disulfide bond</keyword>
<dbReference type="GeneTree" id="ENSGT00940000156510"/>
<evidence type="ECO:0000256" key="2">
    <source>
        <dbReference type="ARBA" id="ARBA00017324"/>
    </source>
</evidence>
<evidence type="ECO:0000256" key="11">
    <source>
        <dbReference type="ARBA" id="ARBA00023157"/>
    </source>
</evidence>
<evidence type="ECO:0000256" key="9">
    <source>
        <dbReference type="ARBA" id="ARBA00023040"/>
    </source>
</evidence>
<organism evidence="17 18">
    <name type="scientific">Sander lucioperca</name>
    <name type="common">Pike-perch</name>
    <name type="synonym">Perca lucioperca</name>
    <dbReference type="NCBI Taxonomy" id="283035"/>
    <lineage>
        <taxon>Eukaryota</taxon>
        <taxon>Metazoa</taxon>
        <taxon>Chordata</taxon>
        <taxon>Craniata</taxon>
        <taxon>Vertebrata</taxon>
        <taxon>Euteleostomi</taxon>
        <taxon>Actinopterygii</taxon>
        <taxon>Neopterygii</taxon>
        <taxon>Teleostei</taxon>
        <taxon>Neoteleostei</taxon>
        <taxon>Acanthomorphata</taxon>
        <taxon>Eupercaria</taxon>
        <taxon>Perciformes</taxon>
        <taxon>Percoidei</taxon>
        <taxon>Percidae</taxon>
        <taxon>Luciopercinae</taxon>
        <taxon>Sander</taxon>
    </lineage>
</organism>
<dbReference type="GO" id="GO:0009755">
    <property type="term" value="P:hormone-mediated signaling pathway"/>
    <property type="evidence" value="ECO:0007669"/>
    <property type="project" value="TreeGrafter"/>
</dbReference>
<dbReference type="AlphaFoldDB" id="A0A8C9Z4N1"/>
<dbReference type="PANTHER" id="PTHR24372">
    <property type="entry name" value="GLYCOPROTEIN HORMONE RECEPTOR"/>
    <property type="match status" value="1"/>
</dbReference>
<dbReference type="GO" id="GO:0016323">
    <property type="term" value="C:basolateral plasma membrane"/>
    <property type="evidence" value="ECO:0007669"/>
    <property type="project" value="UniProtKB-SubCell"/>
</dbReference>
<reference evidence="17" key="1">
    <citation type="submission" date="2025-08" db="UniProtKB">
        <authorList>
            <consortium name="Ensembl"/>
        </authorList>
    </citation>
    <scope>IDENTIFICATION</scope>
</reference>
<keyword evidence="6 15" id="KW-0732">Signal</keyword>
<feature type="domain" description="G-protein coupled receptors family 1 profile" evidence="16">
    <location>
        <begin position="427"/>
        <end position="674"/>
    </location>
</feature>
<feature type="transmembrane region" description="Helical" evidence="15">
    <location>
        <begin position="577"/>
        <end position="602"/>
    </location>
</feature>
<evidence type="ECO:0000256" key="5">
    <source>
        <dbReference type="ARBA" id="ARBA00022692"/>
    </source>
</evidence>
<dbReference type="InterPro" id="IPR000276">
    <property type="entry name" value="GPCR_Rhodpsn"/>
</dbReference>
<dbReference type="Gene3D" id="3.80.10.10">
    <property type="entry name" value="Ribonuclease Inhibitor"/>
    <property type="match status" value="1"/>
</dbReference>
<dbReference type="GO" id="GO:0008528">
    <property type="term" value="F:G protein-coupled peptide receptor activity"/>
    <property type="evidence" value="ECO:0007669"/>
    <property type="project" value="TreeGrafter"/>
</dbReference>
<evidence type="ECO:0000259" key="16">
    <source>
        <dbReference type="PROSITE" id="PS50262"/>
    </source>
</evidence>
<dbReference type="Ensembl" id="ENSSLUT00000034904.1">
    <property type="protein sequence ID" value="ENSSLUP00000033851.1"/>
    <property type="gene ID" value="ENSSLUG00000015047.1"/>
</dbReference>
<evidence type="ECO:0000256" key="13">
    <source>
        <dbReference type="ARBA" id="ARBA00023180"/>
    </source>
</evidence>
<dbReference type="GO" id="GO:0007189">
    <property type="term" value="P:adenylate cyclase-activating G protein-coupled receptor signaling pathway"/>
    <property type="evidence" value="ECO:0007669"/>
    <property type="project" value="TreeGrafter"/>
</dbReference>
<dbReference type="Pfam" id="PF13855">
    <property type="entry name" value="LRR_8"/>
    <property type="match status" value="1"/>
</dbReference>
<proteinExistence type="inferred from homology"/>
<sequence>MKLDLNLLFFIISTIEVTLLLEYCPTHCQCDWDIYSVSCFGAEVMPVFHSNTHEVWLVGSKLSSIPQNAFASLANISHIYISDDDTIRYLERHSFHNLPRLTHMYVTFEHSNLIVQTQTRDLSPYSGITNTGLTSFPGLQYIKSSQDDFLLEIVENVFIQVIPANSFTGISENALTIMLNSNGVKEIQRYAFNGSTLEEVYAILNYCSETQTHRKELIFKLYTTFCFGLFVNIDLSETKVSSLPSVGMETIEKLQAKNTWALKVLPPLRAFRHLQSAELTFPSHCCGLKMLKRWTGHSEAVICNLTRTALGKLQESSAVLSQGHKIYQHLKDSFGLQSAVSRNHNHYYNSPICPTEQSQNEGLFHVELPTENLNEGFDFALCDEPHTDNHGLLCTPLPDALNPCEDVMSHGFLRVLVWVVSLLAISANFLVMFILLTSRQKLSVTRFLMGHLAFADFCMGIYLLLIASVDLYTRSYYYHYAIAWQTGGGCSLAGTLSVFASELSVYTLTLISLQRWHAIFYAMRPDRKMRLRHAAVLMLAGWLLCLILALLPVVGVSSYQKVSICLPMETETSVARAYVVSVLMVNVIAFMVVCLCYIHIYCMVHNPQHQSSRCDTSMAKRMAVLIFTNFLCLAPISFYGLSAVLHQPLMTVTDSKVLLVLFYPLNSCAHPFFYAILTKAFHRDILMFLSRIGLCQRQAHLYRSQLVSMTPYVYRETMSAPQSSPPTSQNVQVEELPDNMIHQNCFLNVNNNFSSITCTYIYISL</sequence>
<evidence type="ECO:0000256" key="3">
    <source>
        <dbReference type="ARBA" id="ARBA00022475"/>
    </source>
</evidence>
<evidence type="ECO:0000256" key="1">
    <source>
        <dbReference type="ARBA" id="ARBA00004554"/>
    </source>
</evidence>
<keyword evidence="13" id="KW-0325">Glycoprotein</keyword>
<keyword evidence="9 15" id="KW-0297">G-protein coupled receptor</keyword>
<feature type="signal peptide" evidence="15">
    <location>
        <begin position="1"/>
        <end position="20"/>
    </location>
</feature>
<comment type="subcellular location">
    <subcellularLocation>
        <location evidence="1">Basolateral cell membrane</location>
        <topology evidence="1">Multi-pass membrane protein</topology>
    </subcellularLocation>
    <subcellularLocation>
        <location evidence="15">Cell membrane</location>
        <topology evidence="15">Multi-pass membrane protein</topology>
    </subcellularLocation>
</comment>
<dbReference type="PROSITE" id="PS50262">
    <property type="entry name" value="G_PROTEIN_RECEP_F1_2"/>
    <property type="match status" value="1"/>
</dbReference>
<keyword evidence="10 15" id="KW-0472">Membrane</keyword>
<dbReference type="PRINTS" id="PR00237">
    <property type="entry name" value="GPCRRHODOPSN"/>
</dbReference>
<reference evidence="17" key="2">
    <citation type="submission" date="2025-09" db="UniProtKB">
        <authorList>
            <consortium name="Ensembl"/>
        </authorList>
    </citation>
    <scope>IDENTIFICATION</scope>
</reference>